<comment type="caution">
    <text evidence="9">The sequence shown here is derived from an EMBL/GenBank/DDBJ whole genome shotgun (WGS) entry which is preliminary data.</text>
</comment>
<name>A0A4Q5M1M9_9BACT</name>
<sequence>MKYNRANLLPTIGIWELNLKTGLLEWDFVTKSIYEIKDNYFPDLDSAINFYAVPKYRERITTLTQNLITTGDSFVERFEILTPKGNTKWVESSAQADFENGECVLIYGTFQDITTHQTLLETVQLNEEKFQKAFEFAPIGMALVSTAGNWIKVNEQLCKITGYSEEELMGLTFQDLTHPNDLDKDLALVNQMLSKEIDNYEMQKRYFHKKGYIVWVHLTVSLVWNNEGEPLYFISQLNDITERKKASEELQREQQRLFQTIEGTNIGTWEWHIQENVIIYNERWAGIVGYTLEELKPISKQIWNDLVHPDDLEMSNIALEKCFSRQTEYYECEYRMKHKNGDWVWVNDKGKVIDWSFDGKPILMLGTHADITHRKNSEQELKNTLDLVSEQNKRLINFTHITSHNLRSHIGNFQMLLNLLLEETDELKKKELTEFLLTIANDLQETIHYLNEVLQIQTNLNQQVKKINLFNEIEKILVSISGLIIESSAIIHTDVPLNTYINYSPEYIESVLLNLLTNAIKYRHPDRNPVIYIRTQDSEKYIILQIEDNGIGIDLNLHGQKLFGMYKTFHTNKDARGLGLFIIKNQIEAMGGKIEVESEVDKGTTFKVYIKNQ</sequence>
<dbReference type="Gene3D" id="3.30.450.20">
    <property type="entry name" value="PAS domain"/>
    <property type="match status" value="3"/>
</dbReference>
<dbReference type="CDD" id="cd00130">
    <property type="entry name" value="PAS"/>
    <property type="match status" value="2"/>
</dbReference>
<reference evidence="9 10" key="1">
    <citation type="submission" date="2019-02" db="EMBL/GenBank/DDBJ databases">
        <title>Bacterial novel species Emticicia sp. 17J42-9 isolated from soil.</title>
        <authorList>
            <person name="Jung H.-Y."/>
        </authorList>
    </citation>
    <scope>NUCLEOTIDE SEQUENCE [LARGE SCALE GENOMIC DNA]</scope>
    <source>
        <strain evidence="9 10">17J42-9</strain>
    </source>
</reference>
<feature type="domain" description="PAC" evidence="8">
    <location>
        <begin position="200"/>
        <end position="252"/>
    </location>
</feature>
<dbReference type="Pfam" id="PF02518">
    <property type="entry name" value="HATPase_c"/>
    <property type="match status" value="1"/>
</dbReference>
<dbReference type="OrthoDB" id="890870at2"/>
<dbReference type="SMART" id="SM00086">
    <property type="entry name" value="PAC"/>
    <property type="match status" value="3"/>
</dbReference>
<evidence type="ECO:0000259" key="7">
    <source>
        <dbReference type="PROSITE" id="PS50112"/>
    </source>
</evidence>
<organism evidence="9 10">
    <name type="scientific">Emticicia agri</name>
    <dbReference type="NCBI Taxonomy" id="2492393"/>
    <lineage>
        <taxon>Bacteria</taxon>
        <taxon>Pseudomonadati</taxon>
        <taxon>Bacteroidota</taxon>
        <taxon>Cytophagia</taxon>
        <taxon>Cytophagales</taxon>
        <taxon>Leadbetterellaceae</taxon>
        <taxon>Emticicia</taxon>
    </lineage>
</organism>
<dbReference type="PROSITE" id="PS50113">
    <property type="entry name" value="PAC"/>
    <property type="match status" value="2"/>
</dbReference>
<dbReference type="PROSITE" id="PS50112">
    <property type="entry name" value="PAS"/>
    <property type="match status" value="2"/>
</dbReference>
<evidence type="ECO:0000256" key="3">
    <source>
        <dbReference type="ARBA" id="ARBA00022553"/>
    </source>
</evidence>
<dbReference type="GO" id="GO:0004673">
    <property type="term" value="F:protein histidine kinase activity"/>
    <property type="evidence" value="ECO:0007669"/>
    <property type="project" value="UniProtKB-EC"/>
</dbReference>
<dbReference type="PRINTS" id="PR00344">
    <property type="entry name" value="BCTRLSENSOR"/>
</dbReference>
<feature type="domain" description="PAS" evidence="7">
    <location>
        <begin position="253"/>
        <end position="326"/>
    </location>
</feature>
<dbReference type="InterPro" id="IPR000700">
    <property type="entry name" value="PAS-assoc_C"/>
</dbReference>
<dbReference type="InterPro" id="IPR003594">
    <property type="entry name" value="HATPase_dom"/>
</dbReference>
<dbReference type="InterPro" id="IPR001610">
    <property type="entry name" value="PAC"/>
</dbReference>
<dbReference type="InterPro" id="IPR000014">
    <property type="entry name" value="PAS"/>
</dbReference>
<dbReference type="InterPro" id="IPR004358">
    <property type="entry name" value="Sig_transdc_His_kin-like_C"/>
</dbReference>
<dbReference type="PANTHER" id="PTHR43304:SF1">
    <property type="entry name" value="PAC DOMAIN-CONTAINING PROTEIN"/>
    <property type="match status" value="1"/>
</dbReference>
<proteinExistence type="predicted"/>
<evidence type="ECO:0000259" key="8">
    <source>
        <dbReference type="PROSITE" id="PS50113"/>
    </source>
</evidence>
<comment type="catalytic activity">
    <reaction evidence="1">
        <text>ATP + protein L-histidine = ADP + protein N-phospho-L-histidine.</text>
        <dbReference type="EC" id="2.7.13.3"/>
    </reaction>
</comment>
<evidence type="ECO:0000256" key="1">
    <source>
        <dbReference type="ARBA" id="ARBA00000085"/>
    </source>
</evidence>
<dbReference type="SUPFAM" id="SSF55874">
    <property type="entry name" value="ATPase domain of HSP90 chaperone/DNA topoisomerase II/histidine kinase"/>
    <property type="match status" value="1"/>
</dbReference>
<evidence type="ECO:0000256" key="2">
    <source>
        <dbReference type="ARBA" id="ARBA00012438"/>
    </source>
</evidence>
<dbReference type="EMBL" id="SEWF01000009">
    <property type="protein sequence ID" value="RYU96141.1"/>
    <property type="molecule type" value="Genomic_DNA"/>
</dbReference>
<dbReference type="NCBIfam" id="TIGR00229">
    <property type="entry name" value="sensory_box"/>
    <property type="match status" value="2"/>
</dbReference>
<feature type="domain" description="PAC" evidence="8">
    <location>
        <begin position="330"/>
        <end position="383"/>
    </location>
</feature>
<keyword evidence="10" id="KW-1185">Reference proteome</keyword>
<evidence type="ECO:0000256" key="4">
    <source>
        <dbReference type="ARBA" id="ARBA00022679"/>
    </source>
</evidence>
<gene>
    <name evidence="9" type="ORF">EWM59_07985</name>
</gene>
<dbReference type="SMART" id="SM00387">
    <property type="entry name" value="HATPase_c"/>
    <property type="match status" value="1"/>
</dbReference>
<dbReference type="Pfam" id="PF08447">
    <property type="entry name" value="PAS_3"/>
    <property type="match status" value="2"/>
</dbReference>
<keyword evidence="5" id="KW-0418">Kinase</keyword>
<dbReference type="PANTHER" id="PTHR43304">
    <property type="entry name" value="PHYTOCHROME-LIKE PROTEIN CPH1"/>
    <property type="match status" value="1"/>
</dbReference>
<dbReference type="EC" id="2.7.13.3" evidence="2"/>
<dbReference type="SMART" id="SM00091">
    <property type="entry name" value="PAS"/>
    <property type="match status" value="2"/>
</dbReference>
<dbReference type="InterPro" id="IPR052162">
    <property type="entry name" value="Sensor_kinase/Photoreceptor"/>
</dbReference>
<dbReference type="SUPFAM" id="SSF55785">
    <property type="entry name" value="PYP-like sensor domain (PAS domain)"/>
    <property type="match status" value="3"/>
</dbReference>
<dbReference type="Proteomes" id="UP000293162">
    <property type="component" value="Unassembled WGS sequence"/>
</dbReference>
<dbReference type="InterPro" id="IPR013655">
    <property type="entry name" value="PAS_fold_3"/>
</dbReference>
<dbReference type="InterPro" id="IPR036890">
    <property type="entry name" value="HATPase_C_sf"/>
</dbReference>
<evidence type="ECO:0000259" key="6">
    <source>
        <dbReference type="PROSITE" id="PS50109"/>
    </source>
</evidence>
<accession>A0A4Q5M1M9</accession>
<dbReference type="InterPro" id="IPR005467">
    <property type="entry name" value="His_kinase_dom"/>
</dbReference>
<evidence type="ECO:0000256" key="5">
    <source>
        <dbReference type="ARBA" id="ARBA00022777"/>
    </source>
</evidence>
<dbReference type="AlphaFoldDB" id="A0A4Q5M1M9"/>
<evidence type="ECO:0000313" key="10">
    <source>
        <dbReference type="Proteomes" id="UP000293162"/>
    </source>
</evidence>
<keyword evidence="4" id="KW-0808">Transferase</keyword>
<feature type="domain" description="PAS" evidence="7">
    <location>
        <begin position="126"/>
        <end position="196"/>
    </location>
</feature>
<dbReference type="PROSITE" id="PS50109">
    <property type="entry name" value="HIS_KIN"/>
    <property type="match status" value="1"/>
</dbReference>
<dbReference type="InterPro" id="IPR035965">
    <property type="entry name" value="PAS-like_dom_sf"/>
</dbReference>
<keyword evidence="3" id="KW-0597">Phosphoprotein</keyword>
<dbReference type="Gene3D" id="3.30.565.10">
    <property type="entry name" value="Histidine kinase-like ATPase, C-terminal domain"/>
    <property type="match status" value="1"/>
</dbReference>
<evidence type="ECO:0000313" key="9">
    <source>
        <dbReference type="EMBL" id="RYU96141.1"/>
    </source>
</evidence>
<feature type="domain" description="Histidine kinase" evidence="6">
    <location>
        <begin position="401"/>
        <end position="613"/>
    </location>
</feature>
<protein>
    <recommendedName>
        <fullName evidence="2">histidine kinase</fullName>
        <ecNumber evidence="2">2.7.13.3</ecNumber>
    </recommendedName>
</protein>